<protein>
    <submittedName>
        <fullName evidence="2">Uncharacterized protein</fullName>
    </submittedName>
</protein>
<evidence type="ECO:0000256" key="1">
    <source>
        <dbReference type="SAM" id="Coils"/>
    </source>
</evidence>
<dbReference type="RefSeq" id="WP_218143508.1">
    <property type="nucleotide sequence ID" value="NZ_FNXE01000008.1"/>
</dbReference>
<keyword evidence="1" id="KW-0175">Coiled coil</keyword>
<organism evidence="2 3">
    <name type="scientific">Paenimyroides marinum</name>
    <dbReference type="NCBI Taxonomy" id="1159016"/>
    <lineage>
        <taxon>Bacteria</taxon>
        <taxon>Pseudomonadati</taxon>
        <taxon>Bacteroidota</taxon>
        <taxon>Flavobacteriia</taxon>
        <taxon>Flavobacteriales</taxon>
        <taxon>Flavobacteriaceae</taxon>
        <taxon>Paenimyroides</taxon>
    </lineage>
</organism>
<dbReference type="AlphaFoldDB" id="A0A1H6KBD6"/>
<dbReference type="EMBL" id="FNXE01000008">
    <property type="protein sequence ID" value="SEH69096.1"/>
    <property type="molecule type" value="Genomic_DNA"/>
</dbReference>
<dbReference type="Proteomes" id="UP000199634">
    <property type="component" value="Unassembled WGS sequence"/>
</dbReference>
<accession>A0A1H6KBD6</accession>
<evidence type="ECO:0000313" key="3">
    <source>
        <dbReference type="Proteomes" id="UP000199634"/>
    </source>
</evidence>
<feature type="coiled-coil region" evidence="1">
    <location>
        <begin position="19"/>
        <end position="46"/>
    </location>
</feature>
<gene>
    <name evidence="2" type="ORF">SAMN02927937_00906</name>
</gene>
<name>A0A1H6KBD6_9FLAO</name>
<reference evidence="3" key="1">
    <citation type="submission" date="2016-10" db="EMBL/GenBank/DDBJ databases">
        <authorList>
            <person name="Varghese N."/>
            <person name="Submissions S."/>
        </authorList>
    </citation>
    <scope>NUCLEOTIDE SEQUENCE [LARGE SCALE GENOMIC DNA]</scope>
    <source>
        <strain evidence="3">CGMCC 1.10825</strain>
    </source>
</reference>
<keyword evidence="3" id="KW-1185">Reference proteome</keyword>
<proteinExistence type="predicted"/>
<sequence>MEKIFKVQKAQLLKNKTDLEAKTKQIVELSTQNKSLRKEVQFSKSKNSILLTNESVFAVEKKKYLDSVINTLEKAIQFERLKQLDMQIKIPVKVKRHFCKIYFDC</sequence>
<evidence type="ECO:0000313" key="2">
    <source>
        <dbReference type="EMBL" id="SEH69096.1"/>
    </source>
</evidence>